<organism evidence="4 5">
    <name type="scientific">Emiliania huxleyi (strain CCMP1516)</name>
    <dbReference type="NCBI Taxonomy" id="280463"/>
    <lineage>
        <taxon>Eukaryota</taxon>
        <taxon>Haptista</taxon>
        <taxon>Haptophyta</taxon>
        <taxon>Prymnesiophyceae</taxon>
        <taxon>Isochrysidales</taxon>
        <taxon>Noelaerhabdaceae</taxon>
        <taxon>Emiliania</taxon>
    </lineage>
</organism>
<evidence type="ECO:0008006" key="6">
    <source>
        <dbReference type="Google" id="ProtNLM"/>
    </source>
</evidence>
<dbReference type="GO" id="GO:0016020">
    <property type="term" value="C:membrane"/>
    <property type="evidence" value="ECO:0007669"/>
    <property type="project" value="TreeGrafter"/>
</dbReference>
<reference evidence="5" key="1">
    <citation type="journal article" date="2013" name="Nature">
        <title>Pan genome of the phytoplankton Emiliania underpins its global distribution.</title>
        <authorList>
            <person name="Read B.A."/>
            <person name="Kegel J."/>
            <person name="Klute M.J."/>
            <person name="Kuo A."/>
            <person name="Lefebvre S.C."/>
            <person name="Maumus F."/>
            <person name="Mayer C."/>
            <person name="Miller J."/>
            <person name="Monier A."/>
            <person name="Salamov A."/>
            <person name="Young J."/>
            <person name="Aguilar M."/>
            <person name="Claverie J.M."/>
            <person name="Frickenhaus S."/>
            <person name="Gonzalez K."/>
            <person name="Herman E.K."/>
            <person name="Lin Y.C."/>
            <person name="Napier J."/>
            <person name="Ogata H."/>
            <person name="Sarno A.F."/>
            <person name="Shmutz J."/>
            <person name="Schroeder D."/>
            <person name="de Vargas C."/>
            <person name="Verret F."/>
            <person name="von Dassow P."/>
            <person name="Valentin K."/>
            <person name="Van de Peer Y."/>
            <person name="Wheeler G."/>
            <person name="Dacks J.B."/>
            <person name="Delwiche C.F."/>
            <person name="Dyhrman S.T."/>
            <person name="Glockner G."/>
            <person name="John U."/>
            <person name="Richards T."/>
            <person name="Worden A.Z."/>
            <person name="Zhang X."/>
            <person name="Grigoriev I.V."/>
            <person name="Allen A.E."/>
            <person name="Bidle K."/>
            <person name="Borodovsky M."/>
            <person name="Bowler C."/>
            <person name="Brownlee C."/>
            <person name="Cock J.M."/>
            <person name="Elias M."/>
            <person name="Gladyshev V.N."/>
            <person name="Groth M."/>
            <person name="Guda C."/>
            <person name="Hadaegh A."/>
            <person name="Iglesias-Rodriguez M.D."/>
            <person name="Jenkins J."/>
            <person name="Jones B.M."/>
            <person name="Lawson T."/>
            <person name="Leese F."/>
            <person name="Lindquist E."/>
            <person name="Lobanov A."/>
            <person name="Lomsadze A."/>
            <person name="Malik S.B."/>
            <person name="Marsh M.E."/>
            <person name="Mackinder L."/>
            <person name="Mock T."/>
            <person name="Mueller-Roeber B."/>
            <person name="Pagarete A."/>
            <person name="Parker M."/>
            <person name="Probert I."/>
            <person name="Quesneville H."/>
            <person name="Raines C."/>
            <person name="Rensing S.A."/>
            <person name="Riano-Pachon D.M."/>
            <person name="Richier S."/>
            <person name="Rokitta S."/>
            <person name="Shiraiwa Y."/>
            <person name="Soanes D.M."/>
            <person name="van der Giezen M."/>
            <person name="Wahlund T.M."/>
            <person name="Williams B."/>
            <person name="Wilson W."/>
            <person name="Wolfe G."/>
            <person name="Wurch L.L."/>
        </authorList>
    </citation>
    <scope>NUCLEOTIDE SEQUENCE</scope>
</reference>
<dbReference type="InterPro" id="IPR018253">
    <property type="entry name" value="DnaJ_domain_CS"/>
</dbReference>
<evidence type="ECO:0000259" key="3">
    <source>
        <dbReference type="PROSITE" id="PS51718"/>
    </source>
</evidence>
<dbReference type="PANTHER" id="PTHR11566:SF21">
    <property type="entry name" value="DYNAMIN RELATED PROTEIN 1, ISOFORM A"/>
    <property type="match status" value="1"/>
</dbReference>
<keyword evidence="5" id="KW-1185">Reference proteome</keyword>
<dbReference type="PANTHER" id="PTHR11566">
    <property type="entry name" value="DYNAMIN"/>
    <property type="match status" value="1"/>
</dbReference>
<accession>A0A0D3K9K1</accession>
<sequence>MLIAASRPSTPHVHPVSACIMADREREAARVLNPAATAYEVLDVPPNATHEQIAAQHRELRVRWHPDKHRNSHERATQIFQKIEQAWDTLQDPSRRAKYDQELRRQAVSQDAFAGEGSIGATLRSGAYGRILKAMEELPRGLADDLLLPQIVVVGSESAGKSSLMERIAMQAFFPRAEGFCTRMAIRLKMMHRPHESRVMIRCLNTSNGQVAMINGSRGASRAEQRFEVDGVEHTFIQRIIKEFIAQVHGQDDGRSVLTDIEIEIELRACNVPTLTLVDLPGIVSMPADVRQQTLELTRRYLRDPNTLVLCVINGNEAALRGSRALEEISEHAVARPAFSKTIVVTTRTDLWVQSNGLVGLARRLADPKNEVGCEPVALIPVINREAPKENQVDGYSLPDLVKKERAKFEEWQAKEPGLRGKPLGILSVLDALNDLFETHMSEVWVPQAKRKLIALKEATQKQLGDFGTSLSREDADVVQKRASEVMRLLLESELYNASMATGIGAAVDAVSPWLHWPQADAAATAAAPAAGAATPFPFHSAPAPAAAGGLFGAPAAATPAAASLFSGGSRGHSRLSNAEDRVDSQKLWRDNIDAFDAQRLISSVLQHVMADDTPPLRIKRLCKLAPYATEFANSRINQWSADPPPIPPDLTCANAKSKLIDAAFESVLVPLLRSLKSPEFRAFLLAKRDWFQESAAVAAQRAALKKRISDIDVAGRTLEAVEEAVRRRSVPPARPSPAGGAGWPPEPPGTSRGSRSRRRGPRA</sequence>
<dbReference type="eggNOG" id="KOG0714">
    <property type="taxonomic scope" value="Eukaryota"/>
</dbReference>
<dbReference type="eggNOG" id="KOG0446">
    <property type="taxonomic scope" value="Eukaryota"/>
</dbReference>
<dbReference type="PROSITE" id="PS51718">
    <property type="entry name" value="G_DYNAMIN_2"/>
    <property type="match status" value="1"/>
</dbReference>
<dbReference type="GO" id="GO:0005737">
    <property type="term" value="C:cytoplasm"/>
    <property type="evidence" value="ECO:0007669"/>
    <property type="project" value="TreeGrafter"/>
</dbReference>
<dbReference type="InterPro" id="IPR030381">
    <property type="entry name" value="G_DYNAMIN_dom"/>
</dbReference>
<dbReference type="GO" id="GO:0008017">
    <property type="term" value="F:microtubule binding"/>
    <property type="evidence" value="ECO:0007669"/>
    <property type="project" value="TreeGrafter"/>
</dbReference>
<dbReference type="Proteomes" id="UP000013827">
    <property type="component" value="Unassembled WGS sequence"/>
</dbReference>
<dbReference type="PRINTS" id="PR00195">
    <property type="entry name" value="DYNAMIN"/>
</dbReference>
<feature type="domain" description="Dynamin-type G" evidence="3">
    <location>
        <begin position="145"/>
        <end position="447"/>
    </location>
</feature>
<dbReference type="KEGG" id="ehx:EMIHUDRAFT_530367"/>
<feature type="region of interest" description="Disordered" evidence="1">
    <location>
        <begin position="723"/>
        <end position="764"/>
    </location>
</feature>
<dbReference type="SUPFAM" id="SSF52540">
    <property type="entry name" value="P-loop containing nucleoside triphosphate hydrolases"/>
    <property type="match status" value="1"/>
</dbReference>
<dbReference type="Pfam" id="PF00350">
    <property type="entry name" value="Dynamin_N"/>
    <property type="match status" value="1"/>
</dbReference>
<dbReference type="Pfam" id="PF00226">
    <property type="entry name" value="DnaJ"/>
    <property type="match status" value="1"/>
</dbReference>
<dbReference type="PaxDb" id="2903-EOD32436"/>
<evidence type="ECO:0000259" key="2">
    <source>
        <dbReference type="PROSITE" id="PS50076"/>
    </source>
</evidence>
<dbReference type="InterPro" id="IPR045063">
    <property type="entry name" value="Dynamin_N"/>
</dbReference>
<dbReference type="STRING" id="2903.R1FAI3"/>
<dbReference type="InterPro" id="IPR022812">
    <property type="entry name" value="Dynamin"/>
</dbReference>
<dbReference type="InterPro" id="IPR036869">
    <property type="entry name" value="J_dom_sf"/>
</dbReference>
<dbReference type="PROSITE" id="PS00636">
    <property type="entry name" value="DNAJ_1"/>
    <property type="match status" value="1"/>
</dbReference>
<dbReference type="SUPFAM" id="SSF46565">
    <property type="entry name" value="Chaperone J-domain"/>
    <property type="match status" value="1"/>
</dbReference>
<dbReference type="InterPro" id="IPR001401">
    <property type="entry name" value="Dynamin_GTPase"/>
</dbReference>
<dbReference type="PROSITE" id="PS50076">
    <property type="entry name" value="DNAJ_2"/>
    <property type="match status" value="1"/>
</dbReference>
<dbReference type="AlphaFoldDB" id="A0A0D3K9K1"/>
<dbReference type="Gene3D" id="1.10.287.110">
    <property type="entry name" value="DnaJ domain"/>
    <property type="match status" value="1"/>
</dbReference>
<dbReference type="HOGENOM" id="CLU_404098_0_0_1"/>
<dbReference type="EnsemblProtists" id="EOD32436">
    <property type="protein sequence ID" value="EOD32436"/>
    <property type="gene ID" value="EMIHUDRAFT_530367"/>
</dbReference>
<dbReference type="InterPro" id="IPR001623">
    <property type="entry name" value="DnaJ_domain"/>
</dbReference>
<dbReference type="PRINTS" id="PR00625">
    <property type="entry name" value="JDOMAIN"/>
</dbReference>
<dbReference type="RefSeq" id="XP_005784865.1">
    <property type="nucleotide sequence ID" value="XM_005784808.1"/>
</dbReference>
<proteinExistence type="predicted"/>
<dbReference type="InterPro" id="IPR027417">
    <property type="entry name" value="P-loop_NTPase"/>
</dbReference>
<feature type="domain" description="J" evidence="2">
    <location>
        <begin position="37"/>
        <end position="103"/>
    </location>
</feature>
<evidence type="ECO:0000313" key="5">
    <source>
        <dbReference type="Proteomes" id="UP000013827"/>
    </source>
</evidence>
<dbReference type="GO" id="GO:0003924">
    <property type="term" value="F:GTPase activity"/>
    <property type="evidence" value="ECO:0007669"/>
    <property type="project" value="InterPro"/>
</dbReference>
<dbReference type="SMART" id="SM00053">
    <property type="entry name" value="DYNc"/>
    <property type="match status" value="1"/>
</dbReference>
<evidence type="ECO:0000256" key="1">
    <source>
        <dbReference type="SAM" id="MobiDB-lite"/>
    </source>
</evidence>
<dbReference type="GO" id="GO:0005874">
    <property type="term" value="C:microtubule"/>
    <property type="evidence" value="ECO:0007669"/>
    <property type="project" value="TreeGrafter"/>
</dbReference>
<name>A0A0D3K9K1_EMIH1</name>
<dbReference type="GeneID" id="17277657"/>
<reference evidence="4" key="2">
    <citation type="submission" date="2024-10" db="UniProtKB">
        <authorList>
            <consortium name="EnsemblProtists"/>
        </authorList>
    </citation>
    <scope>IDENTIFICATION</scope>
</reference>
<dbReference type="Gene3D" id="3.40.50.300">
    <property type="entry name" value="P-loop containing nucleotide triphosphate hydrolases"/>
    <property type="match status" value="1"/>
</dbReference>
<feature type="compositionally biased region" description="Basic residues" evidence="1">
    <location>
        <begin position="755"/>
        <end position="764"/>
    </location>
</feature>
<dbReference type="CDD" id="cd06257">
    <property type="entry name" value="DnaJ"/>
    <property type="match status" value="1"/>
</dbReference>
<protein>
    <recommendedName>
        <fullName evidence="6">J domain-containing protein</fullName>
    </recommendedName>
</protein>
<evidence type="ECO:0000313" key="4">
    <source>
        <dbReference type="EnsemblProtists" id="EOD32436"/>
    </source>
</evidence>
<dbReference type="GO" id="GO:0005525">
    <property type="term" value="F:GTP binding"/>
    <property type="evidence" value="ECO:0007669"/>
    <property type="project" value="InterPro"/>
</dbReference>
<dbReference type="SMART" id="SM00271">
    <property type="entry name" value="DnaJ"/>
    <property type="match status" value="1"/>
</dbReference>